<evidence type="ECO:0000259" key="4">
    <source>
        <dbReference type="PROSITE" id="PS51760"/>
    </source>
</evidence>
<keyword evidence="2" id="KW-0119">Carbohydrate metabolism</keyword>
<dbReference type="Proteomes" id="UP001596417">
    <property type="component" value="Unassembled WGS sequence"/>
</dbReference>
<evidence type="ECO:0000256" key="1">
    <source>
        <dbReference type="ARBA" id="ARBA00022801"/>
    </source>
</evidence>
<reference evidence="5 6" key="1">
    <citation type="journal article" date="2019" name="Int. J. Syst. Evol. Microbiol.">
        <title>The Global Catalogue of Microorganisms (GCM) 10K type strain sequencing project: providing services to taxonomists for standard genome sequencing and annotation.</title>
        <authorList>
            <consortium name="The Broad Institute Genomics Platform"/>
            <consortium name="The Broad Institute Genome Sequencing Center for Infectious Disease"/>
            <person name="Wu L."/>
            <person name="Ma J."/>
        </authorList>
    </citation>
    <scope>NUCLEOTIDE SEQUENCE [LARGE SCALE GENOMIC DNA]</scope>
    <source>
        <strain evidence="5 6">RDMS1</strain>
    </source>
</reference>
<organism evidence="5 6">
    <name type="scientific">Halocatena marina</name>
    <dbReference type="NCBI Taxonomy" id="2934937"/>
    <lineage>
        <taxon>Archaea</taxon>
        <taxon>Methanobacteriati</taxon>
        <taxon>Methanobacteriota</taxon>
        <taxon>Stenosarchaea group</taxon>
        <taxon>Halobacteria</taxon>
        <taxon>Halobacteriales</taxon>
        <taxon>Natronomonadaceae</taxon>
        <taxon>Halocatena</taxon>
    </lineage>
</organism>
<dbReference type="InterPro" id="IPR017853">
    <property type="entry name" value="GH"/>
</dbReference>
<dbReference type="EMBL" id="JBHTAX010000006">
    <property type="protein sequence ID" value="MFC7192892.1"/>
    <property type="molecule type" value="Genomic_DNA"/>
</dbReference>
<keyword evidence="6" id="KW-1185">Reference proteome</keyword>
<dbReference type="GeneID" id="76202580"/>
<dbReference type="GO" id="GO:0000272">
    <property type="term" value="P:polysaccharide catabolic process"/>
    <property type="evidence" value="ECO:0007669"/>
    <property type="project" value="UniProtKB-KW"/>
</dbReference>
<feature type="domain" description="GH10" evidence="4">
    <location>
        <begin position="1"/>
        <end position="86"/>
    </location>
</feature>
<keyword evidence="3" id="KW-0624">Polysaccharide degradation</keyword>
<evidence type="ECO:0000256" key="2">
    <source>
        <dbReference type="ARBA" id="ARBA00023277"/>
    </source>
</evidence>
<comment type="caution">
    <text evidence="5">The sequence shown here is derived from an EMBL/GenBank/DDBJ whole genome shotgun (WGS) entry which is preliminary data.</text>
</comment>
<dbReference type="Pfam" id="PF00331">
    <property type="entry name" value="Glyco_hydro_10"/>
    <property type="match status" value="1"/>
</dbReference>
<gene>
    <name evidence="5" type="ORF">ACFQL7_25850</name>
</gene>
<accession>A0ABD5YVI8</accession>
<dbReference type="PROSITE" id="PS51760">
    <property type="entry name" value="GH10_2"/>
    <property type="match status" value="1"/>
</dbReference>
<dbReference type="Gene3D" id="3.20.20.80">
    <property type="entry name" value="Glycosidases"/>
    <property type="match status" value="1"/>
</dbReference>
<evidence type="ECO:0000256" key="3">
    <source>
        <dbReference type="ARBA" id="ARBA00023326"/>
    </source>
</evidence>
<dbReference type="AlphaFoldDB" id="A0ABD5YVI8"/>
<sequence>MGLDIQIIELDIAYLPTEDLSDVKATWEFLSRIGEVCLDEANGMFVVWCIRDSELWITEWFSDLSDSWLFDAHNDPKPAYHMINETLPTH</sequence>
<dbReference type="InterPro" id="IPR001000">
    <property type="entry name" value="GH10_dom"/>
</dbReference>
<dbReference type="RefSeq" id="WP_248910457.1">
    <property type="nucleotide sequence ID" value="NZ_CP109982.1"/>
</dbReference>
<dbReference type="GO" id="GO:0016787">
    <property type="term" value="F:hydrolase activity"/>
    <property type="evidence" value="ECO:0007669"/>
    <property type="project" value="UniProtKB-KW"/>
</dbReference>
<keyword evidence="1" id="KW-0378">Hydrolase</keyword>
<evidence type="ECO:0000313" key="5">
    <source>
        <dbReference type="EMBL" id="MFC7192892.1"/>
    </source>
</evidence>
<protein>
    <submittedName>
        <fullName evidence="5">Endo-1,4-beta-xylanase</fullName>
    </submittedName>
</protein>
<dbReference type="SUPFAM" id="SSF51445">
    <property type="entry name" value="(Trans)glycosidases"/>
    <property type="match status" value="1"/>
</dbReference>
<evidence type="ECO:0000313" key="6">
    <source>
        <dbReference type="Proteomes" id="UP001596417"/>
    </source>
</evidence>
<name>A0ABD5YVI8_9EURY</name>
<proteinExistence type="predicted"/>